<name>A0AAV3Q3F2_LITER</name>
<organism evidence="1 2">
    <name type="scientific">Lithospermum erythrorhizon</name>
    <name type="common">Purple gromwell</name>
    <name type="synonym">Lithospermum officinale var. erythrorhizon</name>
    <dbReference type="NCBI Taxonomy" id="34254"/>
    <lineage>
        <taxon>Eukaryota</taxon>
        <taxon>Viridiplantae</taxon>
        <taxon>Streptophyta</taxon>
        <taxon>Embryophyta</taxon>
        <taxon>Tracheophyta</taxon>
        <taxon>Spermatophyta</taxon>
        <taxon>Magnoliopsida</taxon>
        <taxon>eudicotyledons</taxon>
        <taxon>Gunneridae</taxon>
        <taxon>Pentapetalae</taxon>
        <taxon>asterids</taxon>
        <taxon>lamiids</taxon>
        <taxon>Boraginales</taxon>
        <taxon>Boraginaceae</taxon>
        <taxon>Boraginoideae</taxon>
        <taxon>Lithospermeae</taxon>
        <taxon>Lithospermum</taxon>
    </lineage>
</organism>
<keyword evidence="2" id="KW-1185">Reference proteome</keyword>
<proteinExistence type="predicted"/>
<protein>
    <submittedName>
        <fullName evidence="1">Uncharacterized protein</fullName>
    </submittedName>
</protein>
<evidence type="ECO:0000313" key="1">
    <source>
        <dbReference type="EMBL" id="GAA0157712.1"/>
    </source>
</evidence>
<dbReference type="EMBL" id="BAABME010003168">
    <property type="protein sequence ID" value="GAA0157712.1"/>
    <property type="molecule type" value="Genomic_DNA"/>
</dbReference>
<dbReference type="Proteomes" id="UP001454036">
    <property type="component" value="Unassembled WGS sequence"/>
</dbReference>
<reference evidence="1 2" key="1">
    <citation type="submission" date="2024-01" db="EMBL/GenBank/DDBJ databases">
        <title>The complete chloroplast genome sequence of Lithospermum erythrorhizon: insights into the phylogenetic relationship among Boraginaceae species and the maternal lineages of purple gromwells.</title>
        <authorList>
            <person name="Okada T."/>
            <person name="Watanabe K."/>
        </authorList>
    </citation>
    <scope>NUCLEOTIDE SEQUENCE [LARGE SCALE GENOMIC DNA]</scope>
</reference>
<sequence length="119" mass="13615">MVNAMLVSSKLPNNLWGEALLTACHVYNRIPSKKFKIVESIQVELFEDKFKDDHVPIDVGPSETERNELTMAVNVNKRVLEGDRNDIKVQTPYYALNVQDEVPKSYEEAMASRDAGFWK</sequence>
<accession>A0AAV3Q3F2</accession>
<dbReference type="AlphaFoldDB" id="A0AAV3Q3F2"/>
<comment type="caution">
    <text evidence="1">The sequence shown here is derived from an EMBL/GenBank/DDBJ whole genome shotgun (WGS) entry which is preliminary data.</text>
</comment>
<evidence type="ECO:0000313" key="2">
    <source>
        <dbReference type="Proteomes" id="UP001454036"/>
    </source>
</evidence>
<gene>
    <name evidence="1" type="ORF">LIER_14919</name>
</gene>